<dbReference type="EMBL" id="CAJNOH010004537">
    <property type="protein sequence ID" value="CAF1372750.1"/>
    <property type="molecule type" value="Genomic_DNA"/>
</dbReference>
<dbReference type="Proteomes" id="UP000663870">
    <property type="component" value="Unassembled WGS sequence"/>
</dbReference>
<feature type="coiled-coil region" evidence="1">
    <location>
        <begin position="139"/>
        <end position="181"/>
    </location>
</feature>
<evidence type="ECO:0000313" key="4">
    <source>
        <dbReference type="EMBL" id="CAF1612423.1"/>
    </source>
</evidence>
<dbReference type="Proteomes" id="UP000663854">
    <property type="component" value="Unassembled WGS sequence"/>
</dbReference>
<accession>A0A816BMG7</accession>
<evidence type="ECO:0000313" key="3">
    <source>
        <dbReference type="EMBL" id="CAF1372750.1"/>
    </source>
</evidence>
<dbReference type="PROSITE" id="PS52007">
    <property type="entry name" value="PADR1"/>
    <property type="match status" value="1"/>
</dbReference>
<evidence type="ECO:0000259" key="2">
    <source>
        <dbReference type="Pfam" id="PF21728"/>
    </source>
</evidence>
<dbReference type="EMBL" id="CAJNOL010005975">
    <property type="protein sequence ID" value="CAF1612423.1"/>
    <property type="molecule type" value="Genomic_DNA"/>
</dbReference>
<evidence type="ECO:0000313" key="5">
    <source>
        <dbReference type="Proteomes" id="UP000663870"/>
    </source>
</evidence>
<gene>
    <name evidence="4" type="ORF">JXQ802_LOCUS49553</name>
    <name evidence="3" type="ORF">PYM288_LOCUS33445</name>
</gene>
<evidence type="ECO:0000256" key="1">
    <source>
        <dbReference type="SAM" id="Coils"/>
    </source>
</evidence>
<keyword evidence="5" id="KW-1185">Reference proteome</keyword>
<sequence>MNIQIQEKLPFVSQRSTSLIEELYKNLMMIPEDQNQQRKTCTQLLDDMIESLIDSLFVAENSIHEKQIDVLLNQTKFHLEKIKENFWKSTLNIESFRILFNELTECIEGSYKIMSNIFKYVSSKTNKLTTENQTLFTKMDDIKKTNTQLLTDIEAMQKEQKEFKEKIEQLEERELKRIEKEKCSERQALIRDLFLVPKNRLREELIRNNLPETQVEIYSKRKIDSKKLLSDYPLLYSILQKVSEEFEIDPVHMLNYLKQEKDLDKYFHLDADLTKYAYEHTNYDLKQFLENKKMHSLDEEEYVLLQPYKDALRKQVPNDVLKELLEHNQQKLLTEKSHLIDTIADCMAFGPLEYCLA</sequence>
<feature type="domain" description="PARP1-like PADR1" evidence="2">
    <location>
        <begin position="304"/>
        <end position="350"/>
    </location>
</feature>
<proteinExistence type="predicted"/>
<name>A0A816BMG7_9BILA</name>
<dbReference type="Pfam" id="PF21728">
    <property type="entry name" value="PADR1_N"/>
    <property type="match status" value="1"/>
</dbReference>
<protein>
    <recommendedName>
        <fullName evidence="2">PARP1-like PADR1 domain-containing protein</fullName>
    </recommendedName>
</protein>
<dbReference type="AlphaFoldDB" id="A0A816BMG7"/>
<dbReference type="InterPro" id="IPR049296">
    <property type="entry name" value="PARP1-like_PADR1_N"/>
</dbReference>
<comment type="caution">
    <text evidence="4">The sequence shown here is derived from an EMBL/GenBank/DDBJ whole genome shotgun (WGS) entry which is preliminary data.</text>
</comment>
<keyword evidence="1" id="KW-0175">Coiled coil</keyword>
<reference evidence="4" key="1">
    <citation type="submission" date="2021-02" db="EMBL/GenBank/DDBJ databases">
        <authorList>
            <person name="Nowell W R."/>
        </authorList>
    </citation>
    <scope>NUCLEOTIDE SEQUENCE</scope>
</reference>
<organism evidence="4 5">
    <name type="scientific">Rotaria sordida</name>
    <dbReference type="NCBI Taxonomy" id="392033"/>
    <lineage>
        <taxon>Eukaryota</taxon>
        <taxon>Metazoa</taxon>
        <taxon>Spiralia</taxon>
        <taxon>Gnathifera</taxon>
        <taxon>Rotifera</taxon>
        <taxon>Eurotatoria</taxon>
        <taxon>Bdelloidea</taxon>
        <taxon>Philodinida</taxon>
        <taxon>Philodinidae</taxon>
        <taxon>Rotaria</taxon>
    </lineage>
</organism>
<dbReference type="Gene3D" id="1.10.20.130">
    <property type="match status" value="1"/>
</dbReference>